<organism evidence="2 3">
    <name type="scientific">Nocardia nova</name>
    <dbReference type="NCBI Taxonomy" id="37330"/>
    <lineage>
        <taxon>Bacteria</taxon>
        <taxon>Bacillati</taxon>
        <taxon>Actinomycetota</taxon>
        <taxon>Actinomycetes</taxon>
        <taxon>Mycobacteriales</taxon>
        <taxon>Nocardiaceae</taxon>
        <taxon>Nocardia</taxon>
    </lineage>
</organism>
<dbReference type="PANTHER" id="PTHR48207">
    <property type="entry name" value="SUCCINATE--HYDROXYMETHYLGLUTARATE COA-TRANSFERASE"/>
    <property type="match status" value="1"/>
</dbReference>
<dbReference type="InterPro" id="IPR023606">
    <property type="entry name" value="CoA-Trfase_III_dom_1_sf"/>
</dbReference>
<dbReference type="OrthoDB" id="9797653at2"/>
<dbReference type="AlphaFoldDB" id="A0A2S6AJI7"/>
<reference evidence="2 3" key="1">
    <citation type="submission" date="2018-02" db="EMBL/GenBank/DDBJ databases">
        <title>8 Nocardia nova and 1 Nocardia cyriacigeorgica strain used for evolution to TMP-SMX.</title>
        <authorList>
            <person name="Mehta H."/>
            <person name="Weng J."/>
            <person name="Shamoo Y."/>
        </authorList>
    </citation>
    <scope>NUCLEOTIDE SEQUENCE [LARGE SCALE GENOMIC DNA]</scope>
    <source>
        <strain evidence="2 3">MDA3139</strain>
    </source>
</reference>
<keyword evidence="1" id="KW-0808">Transferase</keyword>
<sequence>MGELPLDGLVVVSLEQAVAAPYATRQLADLGARVIKVERPGTGDFARGYDTTVHGQSSYFVWLNRSKESITLDLKSEDGIRVLHRLLAGADVFVQNLGPGAVARMGLGTDRLGELYPALIPCGISGYGSDGPWRSRKAYDLLVQAEAGLLSVTGSGADLAKAGISVADIAAGTFAFSGIMTALYSRATTGRARPVSVSLFEALVEWMGSPLYYARYGGAAPVRTGARHATIAPYGPFTAGDGGTVLLAVQNEREWQRLCAEVLERPELATDQRFATNPGRVADRETLEAIIGAVTSTLTTDALLQRLHAAGIATARINDMDQVWEHPALAERGRWRHVDTPAGVIGALLPPATLAGVEPRMDPVPAVGAHTGEILAELGFSAEEIERFRSGGVI</sequence>
<comment type="caution">
    <text evidence="2">The sequence shown here is derived from an EMBL/GenBank/DDBJ whole genome shotgun (WGS) entry which is preliminary data.</text>
</comment>
<dbReference type="Proteomes" id="UP000239874">
    <property type="component" value="Unassembled WGS sequence"/>
</dbReference>
<dbReference type="Gene3D" id="3.40.50.10540">
    <property type="entry name" value="Crotonobetainyl-coa:carnitine coa-transferase, domain 1"/>
    <property type="match status" value="1"/>
</dbReference>
<dbReference type="InterPro" id="IPR050483">
    <property type="entry name" value="CoA-transferase_III_domain"/>
</dbReference>
<dbReference type="InterPro" id="IPR044855">
    <property type="entry name" value="CoA-Trfase_III_dom3_sf"/>
</dbReference>
<protein>
    <submittedName>
        <fullName evidence="2">Carnitine dehydratase</fullName>
    </submittedName>
</protein>
<name>A0A2S6AJI7_9NOCA</name>
<accession>A0A2S6AJI7</accession>
<evidence type="ECO:0000313" key="2">
    <source>
        <dbReference type="EMBL" id="PPJ35381.1"/>
    </source>
</evidence>
<dbReference type="RefSeq" id="WP_104378541.1">
    <property type="nucleotide sequence ID" value="NZ_PSZC01000022.1"/>
</dbReference>
<evidence type="ECO:0000313" key="3">
    <source>
        <dbReference type="Proteomes" id="UP000239874"/>
    </source>
</evidence>
<dbReference type="PANTHER" id="PTHR48207:SF3">
    <property type="entry name" value="SUCCINATE--HYDROXYMETHYLGLUTARATE COA-TRANSFERASE"/>
    <property type="match status" value="1"/>
</dbReference>
<gene>
    <name evidence="2" type="ORF">C5E45_25920</name>
</gene>
<dbReference type="InterPro" id="IPR003673">
    <property type="entry name" value="CoA-Trfase_fam_III"/>
</dbReference>
<evidence type="ECO:0000256" key="1">
    <source>
        <dbReference type="ARBA" id="ARBA00022679"/>
    </source>
</evidence>
<proteinExistence type="predicted"/>
<dbReference type="EMBL" id="PSZC01000022">
    <property type="protein sequence ID" value="PPJ35381.1"/>
    <property type="molecule type" value="Genomic_DNA"/>
</dbReference>
<dbReference type="Pfam" id="PF02515">
    <property type="entry name" value="CoA_transf_3"/>
    <property type="match status" value="1"/>
</dbReference>
<dbReference type="SUPFAM" id="SSF89796">
    <property type="entry name" value="CoA-transferase family III (CaiB/BaiF)"/>
    <property type="match status" value="1"/>
</dbReference>
<dbReference type="GO" id="GO:0008410">
    <property type="term" value="F:CoA-transferase activity"/>
    <property type="evidence" value="ECO:0007669"/>
    <property type="project" value="TreeGrafter"/>
</dbReference>
<dbReference type="Gene3D" id="3.30.1540.10">
    <property type="entry name" value="formyl-coa transferase, domain 3"/>
    <property type="match status" value="1"/>
</dbReference>